<evidence type="ECO:0000313" key="3">
    <source>
        <dbReference type="EMBL" id="QDE36736.1"/>
    </source>
</evidence>
<feature type="transmembrane region" description="Helical" evidence="2">
    <location>
        <begin position="61"/>
        <end position="83"/>
    </location>
</feature>
<keyword evidence="2" id="KW-1133">Transmembrane helix</keyword>
<evidence type="ECO:0000256" key="2">
    <source>
        <dbReference type="SAM" id="Phobius"/>
    </source>
</evidence>
<name>A0ABX5VXU6_9CHLA</name>
<dbReference type="RefSeq" id="WP_041460077.1">
    <property type="nucleotide sequence ID" value="NZ_CP041038.1"/>
</dbReference>
<dbReference type="Proteomes" id="UP000320536">
    <property type="component" value="Chromosome"/>
</dbReference>
<evidence type="ECO:0000256" key="1">
    <source>
        <dbReference type="SAM" id="MobiDB-lite"/>
    </source>
</evidence>
<feature type="compositionally biased region" description="Basic and acidic residues" evidence="1">
    <location>
        <begin position="28"/>
        <end position="37"/>
    </location>
</feature>
<gene>
    <name evidence="3" type="ORF">FI836_00010</name>
</gene>
<keyword evidence="2" id="KW-0812">Transmembrane</keyword>
<keyword evidence="4" id="KW-1185">Reference proteome</keyword>
<feature type="region of interest" description="Disordered" evidence="1">
    <location>
        <begin position="25"/>
        <end position="52"/>
    </location>
</feature>
<accession>A0ABX5VXU6</accession>
<evidence type="ECO:0008006" key="5">
    <source>
        <dbReference type="Google" id="ProtNLM"/>
    </source>
</evidence>
<keyword evidence="2" id="KW-0472">Membrane</keyword>
<dbReference type="EMBL" id="CP041038">
    <property type="protein sequence ID" value="QDE36736.1"/>
    <property type="molecule type" value="Genomic_DNA"/>
</dbReference>
<evidence type="ECO:0000313" key="4">
    <source>
        <dbReference type="Proteomes" id="UP000320536"/>
    </source>
</evidence>
<sequence>MISAHAFGAFSGRANRNVFTLSNFKSSDSTRDQRPRISQDTVSRTSPRMDRQPKCRMIQHTALWVTLGVVSICSMSLLLTSGYYATPTILVALILQIILTLVSMACLMINYALRKKLV</sequence>
<feature type="transmembrane region" description="Helical" evidence="2">
    <location>
        <begin position="89"/>
        <end position="113"/>
    </location>
</feature>
<protein>
    <recommendedName>
        <fullName evidence="5">Lipoprotein</fullName>
    </recommendedName>
</protein>
<reference evidence="3 4" key="1">
    <citation type="journal article" date="2020" name="Data Brief">
        <title>Data of de novo genome assembly of the Chlamydia psittaci strain isolated from the livestock in Volga Region, Russian Federation.</title>
        <authorList>
            <person name="Feodorova V.A."/>
            <person name="Zaitsev S.S."/>
            <person name="Khizhnyakova M.A."/>
            <person name="Saltykov Y.V."/>
            <person name="Evstifeev V.V."/>
            <person name="Khusainov F.M."/>
            <person name="Yakovlev S.I."/>
            <person name="Larionova O.S."/>
            <person name="Motin V.L."/>
        </authorList>
    </citation>
    <scope>NUCLEOTIDE SEQUENCE [LARGE SCALE GENOMIC DNA]</scope>
    <source>
        <strain evidence="3 4">Rostinovo-70</strain>
    </source>
</reference>
<proteinExistence type="predicted"/>
<organism evidence="3 4">
    <name type="scientific">Chlamydophila parapsittaci</name>
    <dbReference type="NCBI Taxonomy" id="344886"/>
    <lineage>
        <taxon>Bacteria</taxon>
        <taxon>Pseudomonadati</taxon>
        <taxon>Chlamydiota</taxon>
        <taxon>Chlamydiia</taxon>
        <taxon>Chlamydiales</taxon>
        <taxon>Chlamydiaceae</taxon>
        <taxon>Chlamydia/Chlamydophila group</taxon>
        <taxon>Chlamydia</taxon>
    </lineage>
</organism>